<protein>
    <submittedName>
        <fullName evidence="2">Uncharacterized protein</fullName>
    </submittedName>
</protein>
<accession>A0ABW4HM60</accession>
<evidence type="ECO:0000313" key="2">
    <source>
        <dbReference type="EMBL" id="MFD1606498.1"/>
    </source>
</evidence>
<dbReference type="RefSeq" id="WP_379595862.1">
    <property type="nucleotide sequence ID" value="NZ_JBHUDE010000008.1"/>
</dbReference>
<evidence type="ECO:0000256" key="1">
    <source>
        <dbReference type="SAM" id="SignalP"/>
    </source>
</evidence>
<keyword evidence="1" id="KW-0732">Signal</keyword>
<name>A0ABW4HM60_9BACI</name>
<dbReference type="Proteomes" id="UP001597221">
    <property type="component" value="Unassembled WGS sequence"/>
</dbReference>
<evidence type="ECO:0000313" key="3">
    <source>
        <dbReference type="Proteomes" id="UP001597221"/>
    </source>
</evidence>
<proteinExistence type="predicted"/>
<organism evidence="2 3">
    <name type="scientific">Oceanobacillus luteolus</name>
    <dbReference type="NCBI Taxonomy" id="1274358"/>
    <lineage>
        <taxon>Bacteria</taxon>
        <taxon>Bacillati</taxon>
        <taxon>Bacillota</taxon>
        <taxon>Bacilli</taxon>
        <taxon>Bacillales</taxon>
        <taxon>Bacillaceae</taxon>
        <taxon>Oceanobacillus</taxon>
    </lineage>
</organism>
<keyword evidence="3" id="KW-1185">Reference proteome</keyword>
<gene>
    <name evidence="2" type="ORF">ACFSBH_02305</name>
</gene>
<feature type="signal peptide" evidence="1">
    <location>
        <begin position="1"/>
        <end position="24"/>
    </location>
</feature>
<dbReference type="EMBL" id="JBHUDE010000008">
    <property type="protein sequence ID" value="MFD1606498.1"/>
    <property type="molecule type" value="Genomic_DNA"/>
</dbReference>
<reference evidence="3" key="1">
    <citation type="journal article" date="2019" name="Int. J. Syst. Evol. Microbiol.">
        <title>The Global Catalogue of Microorganisms (GCM) 10K type strain sequencing project: providing services to taxonomists for standard genome sequencing and annotation.</title>
        <authorList>
            <consortium name="The Broad Institute Genomics Platform"/>
            <consortium name="The Broad Institute Genome Sequencing Center for Infectious Disease"/>
            <person name="Wu L."/>
            <person name="Ma J."/>
        </authorList>
    </citation>
    <scope>NUCLEOTIDE SEQUENCE [LARGE SCALE GENOMIC DNA]</scope>
    <source>
        <strain evidence="3">CGMCC 1.12376</strain>
    </source>
</reference>
<feature type="chain" id="PRO_5046991050" evidence="1">
    <location>
        <begin position="25"/>
        <end position="137"/>
    </location>
</feature>
<comment type="caution">
    <text evidence="2">The sequence shown here is derived from an EMBL/GenBank/DDBJ whole genome shotgun (WGS) entry which is preliminary data.</text>
</comment>
<sequence length="137" mass="15730">MKKSIFLLLVGFLLIFGFSTQASADNQSTWFATEEDSRWNMTMKITGTEKDMQINLEDLWKVNKATGESIYYASDFLPLDGRLCNASTGDCTQYESFQDDNFGTIEFTNMKPGTYRLEIIDWEPEYTYQGYVSGKVN</sequence>